<sequence length="51" mass="6038">MSYQLKTEFIVIRLTKEERSILESKKTHLLIGDWLKELAFSAPDRQEKTSE</sequence>
<keyword evidence="2" id="KW-1185">Reference proteome</keyword>
<dbReference type="EMBL" id="CP034752">
    <property type="protein sequence ID" value="QBH98432.1"/>
    <property type="molecule type" value="Genomic_DNA"/>
</dbReference>
<dbReference type="OrthoDB" id="6465866at2"/>
<dbReference type="AlphaFoldDB" id="A0A411WQG4"/>
<evidence type="ECO:0000313" key="2">
    <source>
        <dbReference type="Proteomes" id="UP000293154"/>
    </source>
</evidence>
<proteinExistence type="predicted"/>
<evidence type="ECO:0000313" key="1">
    <source>
        <dbReference type="EMBL" id="QBH98432.1"/>
    </source>
</evidence>
<name>A0A411WQG4_9GAMM</name>
<accession>A0A411WQG4</accession>
<dbReference type="KEGG" id="prag:EKN56_19770"/>
<organism evidence="1 2">
    <name type="scientific">Limnobaculum zhutongyuii</name>
    <dbReference type="NCBI Taxonomy" id="2498113"/>
    <lineage>
        <taxon>Bacteria</taxon>
        <taxon>Pseudomonadati</taxon>
        <taxon>Pseudomonadota</taxon>
        <taxon>Gammaproteobacteria</taxon>
        <taxon>Enterobacterales</taxon>
        <taxon>Budviciaceae</taxon>
        <taxon>Limnobaculum</taxon>
    </lineage>
</organism>
<gene>
    <name evidence="1" type="ORF">EKN56_19770</name>
</gene>
<reference evidence="1 2" key="1">
    <citation type="submission" date="2019-03" db="EMBL/GenBank/DDBJ databases">
        <title>Pragia sp. nov. isolated from the gut tract of Carduelis flavirostris.</title>
        <authorList>
            <person name="Ge Y."/>
        </authorList>
    </citation>
    <scope>NUCLEOTIDE SEQUENCE [LARGE SCALE GENOMIC DNA]</scope>
    <source>
        <strain evidence="1 2">CF-458</strain>
    </source>
</reference>
<protein>
    <submittedName>
        <fullName evidence="1">MbeCy</fullName>
    </submittedName>
</protein>
<dbReference type="Proteomes" id="UP000293154">
    <property type="component" value="Chromosome"/>
</dbReference>